<comment type="caution">
    <text evidence="3">The sequence shown here is derived from an EMBL/GenBank/DDBJ whole genome shotgun (WGS) entry which is preliminary data.</text>
</comment>
<feature type="signal peptide" evidence="1">
    <location>
        <begin position="1"/>
        <end position="19"/>
    </location>
</feature>
<dbReference type="RefSeq" id="WP_036716835.1">
    <property type="nucleotide sequence ID" value="NZ_JRKS01000005.1"/>
</dbReference>
<dbReference type="STRING" id="690417.IC63_03135"/>
<evidence type="ECO:0000313" key="3">
    <source>
        <dbReference type="EMBL" id="KGJ09025.1"/>
    </source>
</evidence>
<feature type="chain" id="PRO_5001954973" evidence="1">
    <location>
        <begin position="20"/>
        <end position="370"/>
    </location>
</feature>
<dbReference type="PANTHER" id="PTHR30535:SF34">
    <property type="entry name" value="MOLYBDATE-BINDING PROTEIN MOLA"/>
    <property type="match status" value="1"/>
</dbReference>
<reference evidence="3 4" key="1">
    <citation type="submission" date="2014-09" db="EMBL/GenBank/DDBJ databases">
        <authorList>
            <person name="McGinnis J.M."/>
            <person name="Wolfgang W.J."/>
        </authorList>
    </citation>
    <scope>NUCLEOTIDE SEQUENCE [LARGE SCALE GENOMIC DNA]</scope>
    <source>
        <strain evidence="3 4">HAMBI 3106</strain>
    </source>
</reference>
<dbReference type="Pfam" id="PF01497">
    <property type="entry name" value="Peripla_BP_2"/>
    <property type="match status" value="1"/>
</dbReference>
<evidence type="ECO:0000256" key="1">
    <source>
        <dbReference type="SAM" id="SignalP"/>
    </source>
</evidence>
<reference evidence="3 4" key="2">
    <citation type="submission" date="2014-10" db="EMBL/GenBank/DDBJ databases">
        <title>Paracoccus sanguinis sp. nov., isolated from clinical specimens of New York State patients.</title>
        <authorList>
            <person name="Mingle L.A."/>
            <person name="Cole J.A."/>
            <person name="Lapierre P."/>
            <person name="Musser K.A."/>
        </authorList>
    </citation>
    <scope>NUCLEOTIDE SEQUENCE [LARGE SCALE GENOMIC DNA]</scope>
    <source>
        <strain evidence="3 4">HAMBI 3106</strain>
    </source>
</reference>
<dbReference type="EMBL" id="JRKS01000005">
    <property type="protein sequence ID" value="KGJ09025.1"/>
    <property type="molecule type" value="Genomic_DNA"/>
</dbReference>
<dbReference type="Gene3D" id="3.40.50.1980">
    <property type="entry name" value="Nitrogenase molybdenum iron protein domain"/>
    <property type="match status" value="2"/>
</dbReference>
<dbReference type="OrthoDB" id="9775594at2"/>
<gene>
    <name evidence="3" type="ORF">IC63_03135</name>
</gene>
<dbReference type="InterPro" id="IPR050902">
    <property type="entry name" value="ABC_Transporter_SBP"/>
</dbReference>
<dbReference type="AlphaFoldDB" id="A0A099FE56"/>
<protein>
    <submittedName>
        <fullName evidence="3">ABC transporter substrate-binding protein</fullName>
    </submittedName>
</protein>
<proteinExistence type="predicted"/>
<name>A0A099FE56_9RHOB</name>
<evidence type="ECO:0000259" key="2">
    <source>
        <dbReference type="PROSITE" id="PS50983"/>
    </source>
</evidence>
<dbReference type="PROSITE" id="PS50983">
    <property type="entry name" value="FE_B12_PBP"/>
    <property type="match status" value="1"/>
</dbReference>
<dbReference type="InterPro" id="IPR002491">
    <property type="entry name" value="ABC_transptr_periplasmic_BD"/>
</dbReference>
<dbReference type="PANTHER" id="PTHR30535">
    <property type="entry name" value="VITAMIN B12-BINDING PROTEIN"/>
    <property type="match status" value="1"/>
</dbReference>
<dbReference type="SUPFAM" id="SSF53807">
    <property type="entry name" value="Helical backbone' metal receptor"/>
    <property type="match status" value="1"/>
</dbReference>
<feature type="domain" description="Fe/B12 periplasmic-binding" evidence="2">
    <location>
        <begin position="40"/>
        <end position="341"/>
    </location>
</feature>
<dbReference type="CDD" id="cd01139">
    <property type="entry name" value="TroA_f"/>
    <property type="match status" value="1"/>
</dbReference>
<evidence type="ECO:0000313" key="4">
    <source>
        <dbReference type="Proteomes" id="UP000029917"/>
    </source>
</evidence>
<accession>A0A099FE56</accession>
<dbReference type="Proteomes" id="UP000029917">
    <property type="component" value="Unassembled WGS sequence"/>
</dbReference>
<keyword evidence="4" id="KW-1185">Reference proteome</keyword>
<sequence>MRLTLASATLILAATPLWAQPTTVTDFAGREVTVDLPVDRVLLGEGRQLYVVAALDKEAPFQRVVGWRDDLKKNDPGTWAAYKAKWPDADALPTFGGVKDGTFDIEQAVTLKPDVVMMNIVARTSTEESGAVEKLAAAGIPVVYVDFREKPMQNTEPSLRLIGQLFDRAQVAEDLIAFRKEVLDDTAKRLASVSDRPVVFVERAGGYSDDCCMSFGDENFGRMVEMAGGTNMARDIIPATFGTVNPEQIIAADPAQIVVTGGEWESSAPGGAWVGMGPGSDMDKARDKLAALMQRPAFTGVKAVQDGNVHAIWHQFYNSPYQFAAVQQLGKWLHPEAFADVDPSATMQAFHEKFLPVGYQPGLFVSLKGE</sequence>
<keyword evidence="1" id="KW-0732">Signal</keyword>
<organism evidence="3 4">
    <name type="scientific">Paracoccus sphaerophysae</name>
    <dbReference type="NCBI Taxonomy" id="690417"/>
    <lineage>
        <taxon>Bacteria</taxon>
        <taxon>Pseudomonadati</taxon>
        <taxon>Pseudomonadota</taxon>
        <taxon>Alphaproteobacteria</taxon>
        <taxon>Rhodobacterales</taxon>
        <taxon>Paracoccaceae</taxon>
        <taxon>Paracoccus</taxon>
    </lineage>
</organism>